<sequence length="76" mass="8178">MVGEGDFRSGCVGDGGGGLAVVVRQWWWRPVVAAATITMDGSGQWNVLSTLSWMDCGLGLRLWAHIGQMDVALCRL</sequence>
<proteinExistence type="predicted"/>
<comment type="caution">
    <text evidence="1">The sequence shown here is derived from an EMBL/GenBank/DDBJ whole genome shotgun (WGS) entry which is preliminary data.</text>
</comment>
<evidence type="ECO:0000313" key="2">
    <source>
        <dbReference type="Proteomes" id="UP000238479"/>
    </source>
</evidence>
<reference evidence="1 2" key="1">
    <citation type="journal article" date="2018" name="Nat. Genet.">
        <title>The Rosa genome provides new insights in the design of modern roses.</title>
        <authorList>
            <person name="Bendahmane M."/>
        </authorList>
    </citation>
    <scope>NUCLEOTIDE SEQUENCE [LARGE SCALE GENOMIC DNA]</scope>
    <source>
        <strain evidence="2">cv. Old Blush</strain>
    </source>
</reference>
<accession>A0A2P6R0H8</accession>
<protein>
    <submittedName>
        <fullName evidence="1">Uncharacterized protein</fullName>
    </submittedName>
</protein>
<dbReference type="EMBL" id="PDCK01000042">
    <property type="protein sequence ID" value="PRQ39944.1"/>
    <property type="molecule type" value="Genomic_DNA"/>
</dbReference>
<dbReference type="AlphaFoldDB" id="A0A2P6R0H8"/>
<evidence type="ECO:0000313" key="1">
    <source>
        <dbReference type="EMBL" id="PRQ39944.1"/>
    </source>
</evidence>
<name>A0A2P6R0H8_ROSCH</name>
<keyword evidence="2" id="KW-1185">Reference proteome</keyword>
<dbReference type="Gramene" id="PRQ39944">
    <property type="protein sequence ID" value="PRQ39944"/>
    <property type="gene ID" value="RchiOBHm_Chr4g0430721"/>
</dbReference>
<gene>
    <name evidence="1" type="ORF">RchiOBHm_Chr4g0430721</name>
</gene>
<organism evidence="1 2">
    <name type="scientific">Rosa chinensis</name>
    <name type="common">China rose</name>
    <dbReference type="NCBI Taxonomy" id="74649"/>
    <lineage>
        <taxon>Eukaryota</taxon>
        <taxon>Viridiplantae</taxon>
        <taxon>Streptophyta</taxon>
        <taxon>Embryophyta</taxon>
        <taxon>Tracheophyta</taxon>
        <taxon>Spermatophyta</taxon>
        <taxon>Magnoliopsida</taxon>
        <taxon>eudicotyledons</taxon>
        <taxon>Gunneridae</taxon>
        <taxon>Pentapetalae</taxon>
        <taxon>rosids</taxon>
        <taxon>fabids</taxon>
        <taxon>Rosales</taxon>
        <taxon>Rosaceae</taxon>
        <taxon>Rosoideae</taxon>
        <taxon>Rosoideae incertae sedis</taxon>
        <taxon>Rosa</taxon>
    </lineage>
</organism>
<dbReference type="Proteomes" id="UP000238479">
    <property type="component" value="Chromosome 4"/>
</dbReference>